<dbReference type="Proteomes" id="UP001163821">
    <property type="component" value="Unassembled WGS sequence"/>
</dbReference>
<reference evidence="1" key="1">
    <citation type="submission" date="2022-10" db="EMBL/GenBank/DDBJ databases">
        <title>Gaoshiqiia sediminis gen. nov., sp. nov., isolated from coastal sediment.</title>
        <authorList>
            <person name="Yu W.X."/>
            <person name="Mu D.S."/>
            <person name="Du J.Z."/>
            <person name="Liang Y.Q."/>
        </authorList>
    </citation>
    <scope>NUCLEOTIDE SEQUENCE</scope>
    <source>
        <strain evidence="1">A06</strain>
    </source>
</reference>
<protein>
    <submittedName>
        <fullName evidence="1">Uncharacterized protein</fullName>
    </submittedName>
</protein>
<evidence type="ECO:0000313" key="2">
    <source>
        <dbReference type="Proteomes" id="UP001163821"/>
    </source>
</evidence>
<dbReference type="EMBL" id="JAPAAF010000001">
    <property type="protein sequence ID" value="MCW0481092.1"/>
    <property type="molecule type" value="Genomic_DNA"/>
</dbReference>
<accession>A0AA41YAN7</accession>
<sequence>MTDKKIEYIENLLIKRDDAFLGGSYNLIIHSILNTIDLAELIDFYLLLPDSELKKSIESNIYKRVGLTVKADGLYDRLYKLLQNANYNQRQRIRKILMLLLPLLDNIYRRDFFNNFYNSMYSNDISSALTICSEIWDTDLNTQILNDYLKTKKEMYLKAFLVHGEIENLLPHLKQIWKFEPTNYVKIDIIRKLSKKHIDKLEFIRNVEPEKYLLAMSLSDKEFDNESLIDCLNDIPEDLKPFGILSLSRMNKWELIEEEIKKYVC</sequence>
<organism evidence="1 2">
    <name type="scientific">Gaoshiqia sediminis</name>
    <dbReference type="NCBI Taxonomy" id="2986998"/>
    <lineage>
        <taxon>Bacteria</taxon>
        <taxon>Pseudomonadati</taxon>
        <taxon>Bacteroidota</taxon>
        <taxon>Bacteroidia</taxon>
        <taxon>Marinilabiliales</taxon>
        <taxon>Prolixibacteraceae</taxon>
        <taxon>Gaoshiqia</taxon>
    </lineage>
</organism>
<comment type="caution">
    <text evidence="1">The sequence shown here is derived from an EMBL/GenBank/DDBJ whole genome shotgun (WGS) entry which is preliminary data.</text>
</comment>
<keyword evidence="2" id="KW-1185">Reference proteome</keyword>
<dbReference type="RefSeq" id="WP_282589697.1">
    <property type="nucleotide sequence ID" value="NZ_JAPAAF010000001.1"/>
</dbReference>
<gene>
    <name evidence="1" type="ORF">N2K84_00015</name>
</gene>
<evidence type="ECO:0000313" key="1">
    <source>
        <dbReference type="EMBL" id="MCW0481092.1"/>
    </source>
</evidence>
<name>A0AA41YAN7_9BACT</name>
<dbReference type="AlphaFoldDB" id="A0AA41YAN7"/>
<proteinExistence type="predicted"/>